<dbReference type="SMART" id="SM00388">
    <property type="entry name" value="HisKA"/>
    <property type="match status" value="1"/>
</dbReference>
<feature type="domain" description="Histidine kinase" evidence="10">
    <location>
        <begin position="233"/>
        <end position="448"/>
    </location>
</feature>
<dbReference type="Gene3D" id="3.30.565.10">
    <property type="entry name" value="Histidine kinase-like ATPase, C-terminal domain"/>
    <property type="match status" value="1"/>
</dbReference>
<keyword evidence="8" id="KW-0175">Coiled coil</keyword>
<evidence type="ECO:0000256" key="4">
    <source>
        <dbReference type="ARBA" id="ARBA00022553"/>
    </source>
</evidence>
<dbReference type="SUPFAM" id="SSF158472">
    <property type="entry name" value="HAMP domain-like"/>
    <property type="match status" value="1"/>
</dbReference>
<dbReference type="OrthoDB" id="9800372at2"/>
<dbReference type="EMBL" id="CP001337">
    <property type="protein sequence ID" value="ACL25576.1"/>
    <property type="molecule type" value="Genomic_DNA"/>
</dbReference>
<protein>
    <recommendedName>
        <fullName evidence="3">histidine kinase</fullName>
        <ecNumber evidence="3">2.7.13.3</ecNumber>
    </recommendedName>
</protein>
<comment type="subcellular location">
    <subcellularLocation>
        <location evidence="2">Membrane</location>
    </subcellularLocation>
</comment>
<keyword evidence="4" id="KW-0597">Phosphoprotein</keyword>
<evidence type="ECO:0000256" key="1">
    <source>
        <dbReference type="ARBA" id="ARBA00000085"/>
    </source>
</evidence>
<keyword evidence="7" id="KW-0902">Two-component regulatory system</keyword>
<dbReference type="PROSITE" id="PS50885">
    <property type="entry name" value="HAMP"/>
    <property type="match status" value="1"/>
</dbReference>
<dbReference type="InterPro" id="IPR003660">
    <property type="entry name" value="HAMP_dom"/>
</dbReference>
<reference evidence="12" key="1">
    <citation type="submission" date="2008-12" db="EMBL/GenBank/DDBJ databases">
        <title>Complete sequence of Chloroflexus aggregans DSM 9485.</title>
        <authorList>
            <consortium name="US DOE Joint Genome Institute"/>
            <person name="Lucas S."/>
            <person name="Copeland A."/>
            <person name="Lapidus A."/>
            <person name="Glavina del Rio T."/>
            <person name="Dalin E."/>
            <person name="Tice H."/>
            <person name="Pitluck S."/>
            <person name="Foster B."/>
            <person name="Larimer F."/>
            <person name="Land M."/>
            <person name="Hauser L."/>
            <person name="Kyrpides N."/>
            <person name="Mikhailova N."/>
            <person name="Bryant D."/>
            <person name="Richardson P."/>
        </authorList>
    </citation>
    <scope>NUCLEOTIDE SEQUENCE</scope>
    <source>
        <strain evidence="12">DSM 9485</strain>
    </source>
</reference>
<dbReference type="eggNOG" id="COG3850">
    <property type="taxonomic scope" value="Bacteria"/>
</dbReference>
<evidence type="ECO:0000256" key="8">
    <source>
        <dbReference type="SAM" id="Coils"/>
    </source>
</evidence>
<dbReference type="CDD" id="cd00075">
    <property type="entry name" value="HATPase"/>
    <property type="match status" value="1"/>
</dbReference>
<dbReference type="InterPro" id="IPR036097">
    <property type="entry name" value="HisK_dim/P_sf"/>
</dbReference>
<dbReference type="Proteomes" id="UP000002508">
    <property type="component" value="Chromosome"/>
</dbReference>
<dbReference type="eggNOG" id="COG5002">
    <property type="taxonomic scope" value="Bacteria"/>
</dbReference>
<comment type="catalytic activity">
    <reaction evidence="1">
        <text>ATP + protein L-histidine = ADP + protein N-phospho-L-histidine.</text>
        <dbReference type="EC" id="2.7.13.3"/>
    </reaction>
</comment>
<accession>B8G4V0</accession>
<dbReference type="InterPro" id="IPR003661">
    <property type="entry name" value="HisK_dim/P_dom"/>
</dbReference>
<dbReference type="PANTHER" id="PTHR43711">
    <property type="entry name" value="TWO-COMPONENT HISTIDINE KINASE"/>
    <property type="match status" value="1"/>
</dbReference>
<keyword evidence="13" id="KW-1185">Reference proteome</keyword>
<dbReference type="PANTHER" id="PTHR43711:SF1">
    <property type="entry name" value="HISTIDINE KINASE 1"/>
    <property type="match status" value="1"/>
</dbReference>
<evidence type="ECO:0000256" key="9">
    <source>
        <dbReference type="SAM" id="Phobius"/>
    </source>
</evidence>
<dbReference type="PROSITE" id="PS50109">
    <property type="entry name" value="HIS_KIN"/>
    <property type="match status" value="1"/>
</dbReference>
<keyword evidence="9" id="KW-1133">Transmembrane helix</keyword>
<evidence type="ECO:0000256" key="3">
    <source>
        <dbReference type="ARBA" id="ARBA00012438"/>
    </source>
</evidence>
<feature type="domain" description="HAMP" evidence="11">
    <location>
        <begin position="173"/>
        <end position="225"/>
    </location>
</feature>
<dbReference type="InterPro" id="IPR004358">
    <property type="entry name" value="Sig_transdc_His_kin-like_C"/>
</dbReference>
<dbReference type="Gene3D" id="6.10.340.10">
    <property type="match status" value="1"/>
</dbReference>
<dbReference type="FunFam" id="1.10.287.130:FF:000014">
    <property type="entry name" value="Signal transduction histidine-protein kinase BaeS"/>
    <property type="match status" value="1"/>
</dbReference>
<keyword evidence="9" id="KW-0812">Transmembrane</keyword>
<dbReference type="SMART" id="SM00387">
    <property type="entry name" value="HATPase_c"/>
    <property type="match status" value="1"/>
</dbReference>
<feature type="coiled-coil region" evidence="8">
    <location>
        <begin position="213"/>
        <end position="284"/>
    </location>
</feature>
<evidence type="ECO:0000256" key="5">
    <source>
        <dbReference type="ARBA" id="ARBA00022679"/>
    </source>
</evidence>
<keyword evidence="9" id="KW-0472">Membrane</keyword>
<evidence type="ECO:0000256" key="2">
    <source>
        <dbReference type="ARBA" id="ARBA00004370"/>
    </source>
</evidence>
<dbReference type="RefSeq" id="WP_015941433.1">
    <property type="nucleotide sequence ID" value="NC_011831.1"/>
</dbReference>
<dbReference type="AlphaFoldDB" id="B8G4V0"/>
<dbReference type="GO" id="GO:0016020">
    <property type="term" value="C:membrane"/>
    <property type="evidence" value="ECO:0007669"/>
    <property type="project" value="UniProtKB-SubCell"/>
</dbReference>
<organism evidence="12 13">
    <name type="scientific">Chloroflexus aggregans (strain MD-66 / DSM 9485)</name>
    <dbReference type="NCBI Taxonomy" id="326427"/>
    <lineage>
        <taxon>Bacteria</taxon>
        <taxon>Bacillati</taxon>
        <taxon>Chloroflexota</taxon>
        <taxon>Chloroflexia</taxon>
        <taxon>Chloroflexales</taxon>
        <taxon>Chloroflexineae</taxon>
        <taxon>Chloroflexaceae</taxon>
        <taxon>Chloroflexus</taxon>
    </lineage>
</organism>
<dbReference type="InterPro" id="IPR036890">
    <property type="entry name" value="HATPase_C_sf"/>
</dbReference>
<dbReference type="InterPro" id="IPR005467">
    <property type="entry name" value="His_kinase_dom"/>
</dbReference>
<dbReference type="CDD" id="cd00082">
    <property type="entry name" value="HisKA"/>
    <property type="match status" value="1"/>
</dbReference>
<dbReference type="HOGENOM" id="CLU_000445_89_6_0"/>
<dbReference type="Pfam" id="PF00512">
    <property type="entry name" value="HisKA"/>
    <property type="match status" value="1"/>
</dbReference>
<evidence type="ECO:0000256" key="7">
    <source>
        <dbReference type="ARBA" id="ARBA00023012"/>
    </source>
</evidence>
<evidence type="ECO:0000256" key="6">
    <source>
        <dbReference type="ARBA" id="ARBA00022777"/>
    </source>
</evidence>
<keyword evidence="6 12" id="KW-0418">Kinase</keyword>
<feature type="transmembrane region" description="Helical" evidence="9">
    <location>
        <begin position="6"/>
        <end position="32"/>
    </location>
</feature>
<dbReference type="KEGG" id="cag:Cagg_2708"/>
<dbReference type="SUPFAM" id="SSF47384">
    <property type="entry name" value="Homodimeric domain of signal transducing histidine kinase"/>
    <property type="match status" value="1"/>
</dbReference>
<dbReference type="EC" id="2.7.13.3" evidence="3"/>
<gene>
    <name evidence="12" type="ordered locus">Cagg_2708</name>
</gene>
<dbReference type="PRINTS" id="PR00344">
    <property type="entry name" value="BCTRLSENSOR"/>
</dbReference>
<dbReference type="Gene3D" id="1.10.287.130">
    <property type="match status" value="1"/>
</dbReference>
<evidence type="ECO:0000313" key="13">
    <source>
        <dbReference type="Proteomes" id="UP000002508"/>
    </source>
</evidence>
<dbReference type="FunFam" id="3.30.565.10:FF:000006">
    <property type="entry name" value="Sensor histidine kinase WalK"/>
    <property type="match status" value="1"/>
</dbReference>
<dbReference type="GO" id="GO:0000155">
    <property type="term" value="F:phosphorelay sensor kinase activity"/>
    <property type="evidence" value="ECO:0007669"/>
    <property type="project" value="InterPro"/>
</dbReference>
<dbReference type="SMART" id="SM00304">
    <property type="entry name" value="HAMP"/>
    <property type="match status" value="1"/>
</dbReference>
<dbReference type="Pfam" id="PF02518">
    <property type="entry name" value="HATPase_c"/>
    <property type="match status" value="1"/>
</dbReference>
<evidence type="ECO:0000259" key="10">
    <source>
        <dbReference type="PROSITE" id="PS50109"/>
    </source>
</evidence>
<evidence type="ECO:0000259" key="11">
    <source>
        <dbReference type="PROSITE" id="PS50885"/>
    </source>
</evidence>
<dbReference type="SUPFAM" id="SSF55874">
    <property type="entry name" value="ATPase domain of HSP90 chaperone/DNA topoisomerase II/histidine kinase"/>
    <property type="match status" value="1"/>
</dbReference>
<dbReference type="STRING" id="326427.Cagg_2708"/>
<proteinExistence type="predicted"/>
<keyword evidence="5 12" id="KW-0808">Transferase</keyword>
<dbReference type="Pfam" id="PF00672">
    <property type="entry name" value="HAMP"/>
    <property type="match status" value="1"/>
</dbReference>
<name>B8G4V0_CHLAD</name>
<dbReference type="InterPro" id="IPR003594">
    <property type="entry name" value="HATPase_dom"/>
</dbReference>
<evidence type="ECO:0000313" key="12">
    <source>
        <dbReference type="EMBL" id="ACL25576.1"/>
    </source>
</evidence>
<dbReference type="InterPro" id="IPR050736">
    <property type="entry name" value="Sensor_HK_Regulatory"/>
</dbReference>
<sequence length="469" mass="50899">MRPPRLFNLMLTAFALVIVLGISGMVLSFWLVMGQANPGERRWMEAEMAARARATELAAYYRQTGSWRDVERQMGPLPQGFGDIKGSTWLLDANGRIVAGRRRPPILRGNEAVRRIPIIVDGRQVGTLVISVVDDEEAFPVGSVDRRTILLGIIGAGAGLMTILLVLATIFSRQLSTPLRHISAAAHAIAAGDHSSRVQPANVRELADLAASFNRMAAALQQADQQRRQLTADIAHELRTPLSIIKGRLEGIQDGVYEADDEQIEALLAEVALLERLINDLHLLALADAGQLPLYRETVSPVMLVNEAIRSFTQSATERKVALTTTIPSDLPDVDVDPQRIAQVLGNLISNALRHTPPGGEINLAVTADADNVTFHVRDTGSGIDSADLPHIFDRFYRSDRSRTRSSGGAGLGLAIARRLVEAHGGQIWATSQLGHGTTVSFRVPVASPLSPATSYEQEPAIHPTQWPL</sequence>
<feature type="transmembrane region" description="Helical" evidence="9">
    <location>
        <begin position="149"/>
        <end position="171"/>
    </location>
</feature>